<reference evidence="2 3" key="1">
    <citation type="submission" date="2020-05" db="EMBL/GenBank/DDBJ databases">
        <title>Identification and distribution of gene clusters putatively required for synthesis of sphingolipid metabolism inhibitors in phylogenetically diverse species of the filamentous fungus Fusarium.</title>
        <authorList>
            <person name="Kim H.-S."/>
            <person name="Busman M."/>
            <person name="Brown D.W."/>
            <person name="Divon H."/>
            <person name="Uhlig S."/>
            <person name="Proctor R.H."/>
        </authorList>
    </citation>
    <scope>NUCLEOTIDE SEQUENCE [LARGE SCALE GENOMIC DNA]</scope>
    <source>
        <strain evidence="2 3">NRRL 66235</strain>
    </source>
</reference>
<dbReference type="EMBL" id="JAAOAN010000130">
    <property type="protein sequence ID" value="KAF5720489.1"/>
    <property type="molecule type" value="Genomic_DNA"/>
</dbReference>
<keyword evidence="3" id="KW-1185">Reference proteome</keyword>
<evidence type="ECO:0000256" key="1">
    <source>
        <dbReference type="SAM" id="SignalP"/>
    </source>
</evidence>
<feature type="chain" id="PRO_5034239230" description="Effector protein" evidence="1">
    <location>
        <begin position="19"/>
        <end position="125"/>
    </location>
</feature>
<protein>
    <recommendedName>
        <fullName evidence="4">Effector protein</fullName>
    </recommendedName>
</protein>
<gene>
    <name evidence="2" type="ORF">FMUND_4311</name>
</gene>
<comment type="caution">
    <text evidence="2">The sequence shown here is derived from an EMBL/GenBank/DDBJ whole genome shotgun (WGS) entry which is preliminary data.</text>
</comment>
<evidence type="ECO:0008006" key="4">
    <source>
        <dbReference type="Google" id="ProtNLM"/>
    </source>
</evidence>
<proteinExistence type="predicted"/>
<organism evidence="2 3">
    <name type="scientific">Fusarium mundagurra</name>
    <dbReference type="NCBI Taxonomy" id="1567541"/>
    <lineage>
        <taxon>Eukaryota</taxon>
        <taxon>Fungi</taxon>
        <taxon>Dikarya</taxon>
        <taxon>Ascomycota</taxon>
        <taxon>Pezizomycotina</taxon>
        <taxon>Sordariomycetes</taxon>
        <taxon>Hypocreomycetidae</taxon>
        <taxon>Hypocreales</taxon>
        <taxon>Nectriaceae</taxon>
        <taxon>Fusarium</taxon>
        <taxon>Fusarium fujikuroi species complex</taxon>
    </lineage>
</organism>
<dbReference type="OrthoDB" id="5022742at2759"/>
<dbReference type="Proteomes" id="UP000544331">
    <property type="component" value="Unassembled WGS sequence"/>
</dbReference>
<name>A0A8H5YXK2_9HYPO</name>
<feature type="signal peptide" evidence="1">
    <location>
        <begin position="1"/>
        <end position="18"/>
    </location>
</feature>
<dbReference type="AlphaFoldDB" id="A0A8H5YXK2"/>
<keyword evidence="1" id="KW-0732">Signal</keyword>
<accession>A0A8H5YXK2</accession>
<sequence length="125" mass="13536">MHLSSLMTIITLSLGASAMAIEEDTALEARTDQCNQGIDLIQLKLKPGKLFTGVGKPDKCYNLPAGIKHIDVDSDDTKSLVSCFDCKLYTGANCKGSFVSLEGADNFAFKTTKKPHFKSWKCGCP</sequence>
<evidence type="ECO:0000313" key="3">
    <source>
        <dbReference type="Proteomes" id="UP000544331"/>
    </source>
</evidence>
<evidence type="ECO:0000313" key="2">
    <source>
        <dbReference type="EMBL" id="KAF5720489.1"/>
    </source>
</evidence>